<feature type="region of interest" description="Disordered" evidence="5">
    <location>
        <begin position="23"/>
        <end position="71"/>
    </location>
</feature>
<feature type="signal peptide" evidence="6">
    <location>
        <begin position="1"/>
        <end position="17"/>
    </location>
</feature>
<dbReference type="AlphaFoldDB" id="A0A3N1D008"/>
<accession>A0A3N1D008</accession>
<feature type="chain" id="PRO_5018281677" evidence="6">
    <location>
        <begin position="18"/>
        <end position="411"/>
    </location>
</feature>
<name>A0A3N1D008_9ACTN</name>
<dbReference type="EMBL" id="RJKE01000001">
    <property type="protein sequence ID" value="ROO86859.1"/>
    <property type="molecule type" value="Genomic_DNA"/>
</dbReference>
<dbReference type="InterPro" id="IPR022790">
    <property type="entry name" value="GH26_dom"/>
</dbReference>
<feature type="active site" description="Proton donor" evidence="4">
    <location>
        <position position="221"/>
    </location>
</feature>
<keyword evidence="6" id="KW-0732">Signal</keyword>
<gene>
    <name evidence="8" type="ORF">EDD29_4441</name>
</gene>
<dbReference type="Pfam" id="PF02156">
    <property type="entry name" value="Glyco_hydro_26"/>
    <property type="match status" value="1"/>
</dbReference>
<evidence type="ECO:0000256" key="4">
    <source>
        <dbReference type="PROSITE-ProRule" id="PRU01100"/>
    </source>
</evidence>
<evidence type="ECO:0000313" key="8">
    <source>
        <dbReference type="EMBL" id="ROO86859.1"/>
    </source>
</evidence>
<evidence type="ECO:0000256" key="1">
    <source>
        <dbReference type="ARBA" id="ARBA00007754"/>
    </source>
</evidence>
<dbReference type="InterPro" id="IPR000805">
    <property type="entry name" value="Glyco_hydro_26"/>
</dbReference>
<evidence type="ECO:0000256" key="3">
    <source>
        <dbReference type="ARBA" id="ARBA00023295"/>
    </source>
</evidence>
<dbReference type="SUPFAM" id="SSF51445">
    <property type="entry name" value="(Trans)glycosidases"/>
    <property type="match status" value="1"/>
</dbReference>
<feature type="active site" description="Nucleophile" evidence="4">
    <location>
        <position position="340"/>
    </location>
</feature>
<evidence type="ECO:0000256" key="6">
    <source>
        <dbReference type="SAM" id="SignalP"/>
    </source>
</evidence>
<evidence type="ECO:0000256" key="5">
    <source>
        <dbReference type="SAM" id="MobiDB-lite"/>
    </source>
</evidence>
<dbReference type="GO" id="GO:0016985">
    <property type="term" value="F:mannan endo-1,4-beta-mannosidase activity"/>
    <property type="evidence" value="ECO:0007669"/>
    <property type="project" value="InterPro"/>
</dbReference>
<dbReference type="PROSITE" id="PS51257">
    <property type="entry name" value="PROKAR_LIPOPROTEIN"/>
    <property type="match status" value="1"/>
</dbReference>
<evidence type="ECO:0000259" key="7">
    <source>
        <dbReference type="PROSITE" id="PS51764"/>
    </source>
</evidence>
<keyword evidence="3 4" id="KW-0326">Glycosidase</keyword>
<comment type="similarity">
    <text evidence="1 4">Belongs to the glycosyl hydrolase 26 family.</text>
</comment>
<proteinExistence type="inferred from homology"/>
<keyword evidence="9" id="KW-1185">Reference proteome</keyword>
<dbReference type="Gene3D" id="3.20.20.80">
    <property type="entry name" value="Glycosidases"/>
    <property type="match status" value="1"/>
</dbReference>
<evidence type="ECO:0000313" key="9">
    <source>
        <dbReference type="Proteomes" id="UP000272400"/>
    </source>
</evidence>
<dbReference type="PANTHER" id="PTHR40079:SF4">
    <property type="entry name" value="GH26 DOMAIN-CONTAINING PROTEIN-RELATED"/>
    <property type="match status" value="1"/>
</dbReference>
<comment type="caution">
    <text evidence="8">The sequence shown here is derived from an EMBL/GenBank/DDBJ whole genome shotgun (WGS) entry which is preliminary data.</text>
</comment>
<dbReference type="PANTHER" id="PTHR40079">
    <property type="entry name" value="MANNAN ENDO-1,4-BETA-MANNOSIDASE E-RELATED"/>
    <property type="match status" value="1"/>
</dbReference>
<protein>
    <submittedName>
        <fullName evidence="8">Glycosyl hydrolase family 26</fullName>
    </submittedName>
</protein>
<dbReference type="Proteomes" id="UP000272400">
    <property type="component" value="Unassembled WGS sequence"/>
</dbReference>
<sequence length="411" mass="45519">MPTLRPFLALALPVVFAAGCASPAADTAAPQDKPTYTVDLDASGRDANAEEPAPAAAGGSSADPVADDPEAALGVDPVDVEAAGRKAKKVFNNPAPKNFKRYNAPGVVKVTKYIYPKRDIFGVFTDQARNQIADRNALAKKVGMKPNMIKSFFGWGAPVDPNWARRIWNAGAFPQLELEAHDPAVATVASVAAGQEDGYIRALAQSVKTANVPIVFSPFHEMNGDWYPWGHCGPTSKPESNACQVGTTPAQFRAAWKRMHNIFKQVGATNAIWVWQTNQIGARPQVRLKQFYPGNAYVDWAGTVGYYYPKKGWYASWNDIFVKTLKEIKKITKKPIFIPEMGMEPSKYRARDVKNFLKAVSARRDVIGFLWFNYNKPTETDFRIEASKASLKAFKYWIKQGTYGYDPRKVK</sequence>
<organism evidence="8 9">
    <name type="scientific">Actinocorallia herbida</name>
    <dbReference type="NCBI Taxonomy" id="58109"/>
    <lineage>
        <taxon>Bacteria</taxon>
        <taxon>Bacillati</taxon>
        <taxon>Actinomycetota</taxon>
        <taxon>Actinomycetes</taxon>
        <taxon>Streptosporangiales</taxon>
        <taxon>Thermomonosporaceae</taxon>
        <taxon>Actinocorallia</taxon>
    </lineage>
</organism>
<dbReference type="GO" id="GO:0006080">
    <property type="term" value="P:substituted mannan metabolic process"/>
    <property type="evidence" value="ECO:0007669"/>
    <property type="project" value="InterPro"/>
</dbReference>
<evidence type="ECO:0000256" key="2">
    <source>
        <dbReference type="ARBA" id="ARBA00022801"/>
    </source>
</evidence>
<feature type="domain" description="GH26" evidence="7">
    <location>
        <begin position="102"/>
        <end position="394"/>
    </location>
</feature>
<dbReference type="PROSITE" id="PS51764">
    <property type="entry name" value="GH26"/>
    <property type="match status" value="1"/>
</dbReference>
<keyword evidence="2 4" id="KW-0378">Hydrolase</keyword>
<feature type="compositionally biased region" description="Low complexity" evidence="5">
    <location>
        <begin position="50"/>
        <end position="64"/>
    </location>
</feature>
<reference evidence="8 9" key="1">
    <citation type="submission" date="2018-11" db="EMBL/GenBank/DDBJ databases">
        <title>Sequencing the genomes of 1000 actinobacteria strains.</title>
        <authorList>
            <person name="Klenk H.-P."/>
        </authorList>
    </citation>
    <scope>NUCLEOTIDE SEQUENCE [LARGE SCALE GENOMIC DNA]</scope>
    <source>
        <strain evidence="8 9">DSM 44254</strain>
    </source>
</reference>
<dbReference type="InterPro" id="IPR017853">
    <property type="entry name" value="GH"/>
</dbReference>